<keyword evidence="2" id="KW-0378">Hydrolase</keyword>
<evidence type="ECO:0000313" key="5">
    <source>
        <dbReference type="Proteomes" id="UP000278609"/>
    </source>
</evidence>
<evidence type="ECO:0000259" key="3">
    <source>
        <dbReference type="SMART" id="SM00910"/>
    </source>
</evidence>
<proteinExistence type="predicted"/>
<dbReference type="SMART" id="SM00910">
    <property type="entry name" value="HIRAN"/>
    <property type="match status" value="1"/>
</dbReference>
<protein>
    <recommendedName>
        <fullName evidence="3">HIRAN domain-containing protein</fullName>
    </recommendedName>
</protein>
<reference evidence="4 5" key="1">
    <citation type="submission" date="2018-11" db="EMBL/GenBank/DDBJ databases">
        <title>Genomes From Bacteria Associated with the Canine Oral Cavity: a Test Case for Automated Genome-Based Taxonomic Assignment.</title>
        <authorList>
            <person name="Coil D.A."/>
            <person name="Jospin G."/>
            <person name="Darling A.E."/>
            <person name="Wallis C."/>
            <person name="Davis I.J."/>
            <person name="Harris S."/>
            <person name="Eisen J.A."/>
            <person name="Holcombe L.J."/>
            <person name="O'Flynn C."/>
        </authorList>
    </citation>
    <scope>NUCLEOTIDE SEQUENCE [LARGE SCALE GENOMIC DNA]</scope>
    <source>
        <strain evidence="4 5">OH2617_COT-023</strain>
    </source>
</reference>
<evidence type="ECO:0000256" key="1">
    <source>
        <dbReference type="ARBA" id="ARBA00022723"/>
    </source>
</evidence>
<name>A0A3P1XVC4_TANFO</name>
<dbReference type="RefSeq" id="WP_124750612.1">
    <property type="nucleotide sequence ID" value="NZ_RQYS01000006.1"/>
</dbReference>
<dbReference type="GO" id="GO:0016818">
    <property type="term" value="F:hydrolase activity, acting on acid anhydrides, in phosphorus-containing anhydrides"/>
    <property type="evidence" value="ECO:0007669"/>
    <property type="project" value="InterPro"/>
</dbReference>
<evidence type="ECO:0000256" key="2">
    <source>
        <dbReference type="ARBA" id="ARBA00022801"/>
    </source>
</evidence>
<dbReference type="Gene3D" id="3.30.70.2330">
    <property type="match status" value="1"/>
</dbReference>
<sequence>MVNQHYATFYIAGFTYWDGLDVFDELRVGMELRLEAEPLNGYDPNAVKILFHDTLLGYVPREANENLAKFLQLGHTELFSAKISRINPEAHPEKQICVTVKINKKERE</sequence>
<evidence type="ECO:0000313" key="4">
    <source>
        <dbReference type="EMBL" id="RRD62719.1"/>
    </source>
</evidence>
<dbReference type="GO" id="GO:0008270">
    <property type="term" value="F:zinc ion binding"/>
    <property type="evidence" value="ECO:0007669"/>
    <property type="project" value="InterPro"/>
</dbReference>
<dbReference type="AlphaFoldDB" id="A0A3P1XVC4"/>
<dbReference type="EMBL" id="RQYS01000006">
    <property type="protein sequence ID" value="RRD62719.1"/>
    <property type="molecule type" value="Genomic_DNA"/>
</dbReference>
<feature type="domain" description="HIRAN" evidence="3">
    <location>
        <begin position="6"/>
        <end position="104"/>
    </location>
</feature>
<dbReference type="Proteomes" id="UP000278609">
    <property type="component" value="Unassembled WGS sequence"/>
</dbReference>
<dbReference type="OrthoDB" id="1096764at2"/>
<dbReference type="InterPro" id="IPR014905">
    <property type="entry name" value="HIRAN"/>
</dbReference>
<organism evidence="4 5">
    <name type="scientific">Tannerella forsythia</name>
    <name type="common">Bacteroides forsythus</name>
    <dbReference type="NCBI Taxonomy" id="28112"/>
    <lineage>
        <taxon>Bacteria</taxon>
        <taxon>Pseudomonadati</taxon>
        <taxon>Bacteroidota</taxon>
        <taxon>Bacteroidia</taxon>
        <taxon>Bacteroidales</taxon>
        <taxon>Tannerellaceae</taxon>
        <taxon>Tannerella</taxon>
    </lineage>
</organism>
<comment type="caution">
    <text evidence="4">The sequence shown here is derived from an EMBL/GenBank/DDBJ whole genome shotgun (WGS) entry which is preliminary data.</text>
</comment>
<gene>
    <name evidence="4" type="ORF">EII40_02030</name>
</gene>
<dbReference type="Pfam" id="PF08797">
    <property type="entry name" value="HIRAN"/>
    <property type="match status" value="1"/>
</dbReference>
<keyword evidence="1" id="KW-0479">Metal-binding</keyword>
<dbReference type="GO" id="GO:0003676">
    <property type="term" value="F:nucleic acid binding"/>
    <property type="evidence" value="ECO:0007669"/>
    <property type="project" value="InterPro"/>
</dbReference>
<accession>A0A3P1XVC4</accession>